<protein>
    <submittedName>
        <fullName evidence="3">Integrase</fullName>
    </submittedName>
</protein>
<dbReference type="PROSITE" id="PS50994">
    <property type="entry name" value="INTEGRASE"/>
    <property type="match status" value="1"/>
</dbReference>
<dbReference type="AlphaFoldDB" id="A0A101J4S0"/>
<gene>
    <name evidence="3" type="ORF">ASB62_10175</name>
</gene>
<evidence type="ECO:0000256" key="1">
    <source>
        <dbReference type="ARBA" id="ARBA00009277"/>
    </source>
</evidence>
<evidence type="ECO:0000313" key="4">
    <source>
        <dbReference type="Proteomes" id="UP000053937"/>
    </source>
</evidence>
<name>A0A101J4S0_CHLLI</name>
<sequence>MANKVLTMLQVRRILKLLMEECSQREIHRSTGIHRLTLKNYLHRFTSSGKTFSELYALSDYDLSVLVHPPRSTKTSDERYADLQPQLQRYSDELNKTNSHVTKQVLWEEYLQDRPTGYHYSQFCYHVDQYMKQHAVTMPQQHVPGYRLQIDFAGDPLWIIDPLTRERIKCPVLVCTLPCSSFFYVEPLSSGRQEHLIPALNRALAYFGGVPKNILSDNMKQAVTTASRYEPVFNDLMEQWALHYQTNMQATRIVRPKDKPSVEGSVHHAYQQIYARLRNEEFTSLSALTYRVRQLLDTANDRLMTDYGKSRRERFMELEQKQLYPLPATDFVYKRETTAKVKKNYHVILGEDRCQYSVPHEYIGKIVKLIYDESVVEVFLDFQRIALHQRIVGRRGIYRTLEEHMPESHRRYREQQGWTEEDFTSKAAAVGPCTEEAVLRLLSSKAFVQQSFDACLGILRLQKKYGAHRLEAACGMALQVPRLNYRLIRNILENNRDKVSRIAGEYHAPMLPLHDNIRGREVYN</sequence>
<dbReference type="NCBIfam" id="NF033546">
    <property type="entry name" value="transpos_IS21"/>
    <property type="match status" value="1"/>
</dbReference>
<dbReference type="Gene3D" id="3.30.420.10">
    <property type="entry name" value="Ribonuclease H-like superfamily/Ribonuclease H"/>
    <property type="match status" value="1"/>
</dbReference>
<evidence type="ECO:0000259" key="2">
    <source>
        <dbReference type="PROSITE" id="PS50994"/>
    </source>
</evidence>
<dbReference type="GO" id="GO:0015074">
    <property type="term" value="P:DNA integration"/>
    <property type="evidence" value="ECO:0007669"/>
    <property type="project" value="InterPro"/>
</dbReference>
<dbReference type="EMBL" id="LMBR01000256">
    <property type="protein sequence ID" value="KUL20219.1"/>
    <property type="molecule type" value="Genomic_DNA"/>
</dbReference>
<dbReference type="GO" id="GO:0003676">
    <property type="term" value="F:nucleic acid binding"/>
    <property type="evidence" value="ECO:0007669"/>
    <property type="project" value="InterPro"/>
</dbReference>
<reference evidence="3 4" key="1">
    <citation type="submission" date="2015-10" db="EMBL/GenBank/DDBJ databases">
        <title>Draft Genome Sequence of Chlorobium limicola strain Frasassi Growing under Artificial Lighting in the Frasassi Cave System.</title>
        <authorList>
            <person name="Mansor M."/>
            <person name="Macalady J."/>
        </authorList>
    </citation>
    <scope>NUCLEOTIDE SEQUENCE [LARGE SCALE GENOMIC DNA]</scope>
    <source>
        <strain evidence="3 4">Frasassi</strain>
    </source>
</reference>
<dbReference type="PANTHER" id="PTHR35004:SF8">
    <property type="entry name" value="TRANSPOSASE RV3428C-RELATED"/>
    <property type="match status" value="1"/>
</dbReference>
<dbReference type="OrthoDB" id="3193769at2"/>
<feature type="domain" description="Integrase catalytic" evidence="2">
    <location>
        <begin position="140"/>
        <end position="319"/>
    </location>
</feature>
<accession>A0A101J4S0</accession>
<dbReference type="InterPro" id="IPR001584">
    <property type="entry name" value="Integrase_cat-core"/>
</dbReference>
<dbReference type="InterPro" id="IPR036397">
    <property type="entry name" value="RNaseH_sf"/>
</dbReference>
<comment type="similarity">
    <text evidence="1">Belongs to the transposase IS21/IS408/IS1162 family.</text>
</comment>
<dbReference type="InterPro" id="IPR012337">
    <property type="entry name" value="RNaseH-like_sf"/>
</dbReference>
<organism evidence="3 4">
    <name type="scientific">Chlorobium limicola</name>
    <dbReference type="NCBI Taxonomy" id="1092"/>
    <lineage>
        <taxon>Bacteria</taxon>
        <taxon>Pseudomonadati</taxon>
        <taxon>Chlorobiota</taxon>
        <taxon>Chlorobiia</taxon>
        <taxon>Chlorobiales</taxon>
        <taxon>Chlorobiaceae</taxon>
        <taxon>Chlorobium/Pelodictyon group</taxon>
        <taxon>Chlorobium</taxon>
    </lineage>
</organism>
<dbReference type="Proteomes" id="UP000053937">
    <property type="component" value="Unassembled WGS sequence"/>
</dbReference>
<keyword evidence="4" id="KW-1185">Reference proteome</keyword>
<evidence type="ECO:0000313" key="3">
    <source>
        <dbReference type="EMBL" id="KUL20219.1"/>
    </source>
</evidence>
<dbReference type="SUPFAM" id="SSF53098">
    <property type="entry name" value="Ribonuclease H-like"/>
    <property type="match status" value="1"/>
</dbReference>
<dbReference type="PANTHER" id="PTHR35004">
    <property type="entry name" value="TRANSPOSASE RV3428C-RELATED"/>
    <property type="match status" value="1"/>
</dbReference>
<dbReference type="InterPro" id="IPR054353">
    <property type="entry name" value="IstA-like_C"/>
</dbReference>
<dbReference type="Pfam" id="PF22483">
    <property type="entry name" value="Mu-transpos_C_2"/>
    <property type="match status" value="1"/>
</dbReference>
<comment type="caution">
    <text evidence="3">The sequence shown here is derived from an EMBL/GenBank/DDBJ whole genome shotgun (WGS) entry which is preliminary data.</text>
</comment>
<proteinExistence type="inferred from homology"/>